<reference evidence="1 2" key="1">
    <citation type="submission" date="2017-08" db="EMBL/GenBank/DDBJ databases">
        <title>Infants hospitalized years apart are colonized by the same room-sourced microbial strains.</title>
        <authorList>
            <person name="Brooks B."/>
            <person name="Olm M.R."/>
            <person name="Firek B.A."/>
            <person name="Baker R."/>
            <person name="Thomas B.C."/>
            <person name="Morowitz M.J."/>
            <person name="Banfield J.F."/>
        </authorList>
    </citation>
    <scope>NUCLEOTIDE SEQUENCE [LARGE SCALE GENOMIC DNA]</scope>
    <source>
        <strain evidence="1">S2_003_000_R2_14</strain>
    </source>
</reference>
<dbReference type="Proteomes" id="UP000249061">
    <property type="component" value="Unassembled WGS sequence"/>
</dbReference>
<proteinExistence type="predicted"/>
<sequence>MTRALLLMTLVVGCRTTPPPPAQPMSCTFKTPAGWSINPAPLPDHVLEAHGPTMGADVISEVSAHAHLEAALGASQRWLRDARGTQPGFFAEANENRGDGITSRTWWGDPKQLHVLFVRVMLGRVIVMHVRGMKNGDALDELLLMLEYLRCTPNA</sequence>
<evidence type="ECO:0000313" key="2">
    <source>
        <dbReference type="Proteomes" id="UP000249061"/>
    </source>
</evidence>
<organism evidence="1 2">
    <name type="scientific">Archangium gephyra</name>
    <dbReference type="NCBI Taxonomy" id="48"/>
    <lineage>
        <taxon>Bacteria</taxon>
        <taxon>Pseudomonadati</taxon>
        <taxon>Myxococcota</taxon>
        <taxon>Myxococcia</taxon>
        <taxon>Myxococcales</taxon>
        <taxon>Cystobacterineae</taxon>
        <taxon>Archangiaceae</taxon>
        <taxon>Archangium</taxon>
    </lineage>
</organism>
<name>A0A2W5W668_9BACT</name>
<evidence type="ECO:0000313" key="1">
    <source>
        <dbReference type="EMBL" id="PZR18691.1"/>
    </source>
</evidence>
<comment type="caution">
    <text evidence="1">The sequence shown here is derived from an EMBL/GenBank/DDBJ whole genome shotgun (WGS) entry which is preliminary data.</text>
</comment>
<accession>A0A2W5W668</accession>
<dbReference type="AlphaFoldDB" id="A0A2W5W668"/>
<gene>
    <name evidence="1" type="ORF">DI536_02075</name>
</gene>
<protein>
    <submittedName>
        <fullName evidence="1">Uncharacterized protein</fullName>
    </submittedName>
</protein>
<dbReference type="EMBL" id="QFQP01000001">
    <property type="protein sequence ID" value="PZR18691.1"/>
    <property type="molecule type" value="Genomic_DNA"/>
</dbReference>